<comment type="caution">
    <text evidence="7">The sequence shown here is derived from an EMBL/GenBank/DDBJ whole genome shotgun (WGS) entry which is preliminary data.</text>
</comment>
<dbReference type="PANTHER" id="PTHR37422">
    <property type="entry name" value="TEICHURONIC ACID BIOSYNTHESIS PROTEIN TUAE"/>
    <property type="match status" value="1"/>
</dbReference>
<keyword evidence="4 5" id="KW-0472">Membrane</keyword>
<dbReference type="GO" id="GO:0016020">
    <property type="term" value="C:membrane"/>
    <property type="evidence" value="ECO:0007669"/>
    <property type="project" value="UniProtKB-SubCell"/>
</dbReference>
<keyword evidence="8" id="KW-1185">Reference proteome</keyword>
<evidence type="ECO:0000256" key="2">
    <source>
        <dbReference type="ARBA" id="ARBA00022692"/>
    </source>
</evidence>
<dbReference type="InterPro" id="IPR051533">
    <property type="entry name" value="WaaL-like"/>
</dbReference>
<dbReference type="EMBL" id="MRWE01000004">
    <property type="protein sequence ID" value="ORJ26903.1"/>
    <property type="molecule type" value="Genomic_DNA"/>
</dbReference>
<feature type="transmembrane region" description="Helical" evidence="5">
    <location>
        <begin position="68"/>
        <end position="91"/>
    </location>
</feature>
<keyword evidence="7" id="KW-0436">Ligase</keyword>
<proteinExistence type="predicted"/>
<accession>A0A1X0WJH3</accession>
<sequence length="423" mass="47600">MASGLIGRDRFNHYLFIVVVALLICILPSGYTHEKTSREIFYLCSYLSITGIVINYKEFKGIFLSSRYALPLFALAALYAVWSLFAVYVTTDKANEWLLFTSAKRWFLSGLIALYICWGARKQRLSAATLQRCALASLFVAFAAASVYGIWQHFTDPERIILGINRATMTAYAYSALALSVMTLIGRSCTSSKKYLAILLMSLVSLYVIFLTETRSAMVLHLLLVVLLVLAMLWKDKKLTAKSLSILIILVVAVVGVGSRWSIVQSRFDVTMSEYHLYEKGDDQTSLGSRFTMWKMGLITFEQHPFGQTETGRNQRIEQYLLSHNQPNSWALRYIQVHLHNEFIQTASLSGIFGIATLLFFFGMLIFRNGISGLLLNPVSMVALSAFLYGLTDVLLISEEYIVLFSTLILLSALSCRTEKENA</sequence>
<feature type="transmembrane region" description="Helical" evidence="5">
    <location>
        <begin position="171"/>
        <end position="188"/>
    </location>
</feature>
<dbReference type="PANTHER" id="PTHR37422:SF17">
    <property type="entry name" value="O-ANTIGEN LIGASE"/>
    <property type="match status" value="1"/>
</dbReference>
<feature type="transmembrane region" description="Helical" evidence="5">
    <location>
        <begin position="39"/>
        <end position="56"/>
    </location>
</feature>
<feature type="transmembrane region" description="Helical" evidence="5">
    <location>
        <begin position="195"/>
        <end position="212"/>
    </location>
</feature>
<evidence type="ECO:0000256" key="1">
    <source>
        <dbReference type="ARBA" id="ARBA00004141"/>
    </source>
</evidence>
<dbReference type="AlphaFoldDB" id="A0A1X0WJH3"/>
<evidence type="ECO:0000313" key="7">
    <source>
        <dbReference type="EMBL" id="ORJ26903.1"/>
    </source>
</evidence>
<feature type="transmembrane region" description="Helical" evidence="5">
    <location>
        <begin position="103"/>
        <end position="121"/>
    </location>
</feature>
<evidence type="ECO:0000259" key="6">
    <source>
        <dbReference type="Pfam" id="PF04932"/>
    </source>
</evidence>
<dbReference type="InterPro" id="IPR007016">
    <property type="entry name" value="O-antigen_ligase-rel_domated"/>
</dbReference>
<feature type="transmembrane region" description="Helical" evidence="5">
    <location>
        <begin position="133"/>
        <end position="151"/>
    </location>
</feature>
<feature type="transmembrane region" description="Helical" evidence="5">
    <location>
        <begin position="343"/>
        <end position="367"/>
    </location>
</feature>
<keyword evidence="2 5" id="KW-0812">Transmembrane</keyword>
<organism evidence="7 8">
    <name type="scientific">Rouxiella badensis</name>
    <dbReference type="NCBI Taxonomy" id="1646377"/>
    <lineage>
        <taxon>Bacteria</taxon>
        <taxon>Pseudomonadati</taxon>
        <taxon>Pseudomonadota</taxon>
        <taxon>Gammaproteobacteria</taxon>
        <taxon>Enterobacterales</taxon>
        <taxon>Yersiniaceae</taxon>
        <taxon>Rouxiella</taxon>
    </lineage>
</organism>
<evidence type="ECO:0000256" key="5">
    <source>
        <dbReference type="SAM" id="Phobius"/>
    </source>
</evidence>
<feature type="transmembrane region" description="Helical" evidence="5">
    <location>
        <begin position="12"/>
        <end position="33"/>
    </location>
</feature>
<feature type="transmembrane region" description="Helical" evidence="5">
    <location>
        <begin position="246"/>
        <end position="263"/>
    </location>
</feature>
<comment type="subcellular location">
    <subcellularLocation>
        <location evidence="1">Membrane</location>
        <topology evidence="1">Multi-pass membrane protein</topology>
    </subcellularLocation>
</comment>
<protein>
    <submittedName>
        <fullName evidence="7">O-antigen ligase</fullName>
    </submittedName>
</protein>
<dbReference type="Pfam" id="PF04932">
    <property type="entry name" value="Wzy_C"/>
    <property type="match status" value="1"/>
</dbReference>
<reference evidence="7 8" key="1">
    <citation type="journal article" date="2017" name="Int. J. Syst. Evol. Microbiol.">
        <title>Rouxiella badensis sp. nov. and Rouxiella silvae sp. nov. isolated from peat bog soil in Germany and emendation of the genus description.</title>
        <authorList>
            <person name="Le Fleche-Mateos A."/>
            <person name="Kugler J.H."/>
            <person name="Hansen S.H."/>
            <person name="Syldatk C."/>
            <person name="Hausmann R."/>
            <person name="Lomprez F."/>
            <person name="Vandenbogaert M."/>
            <person name="Manuguerra J.C."/>
            <person name="Grimont P.A."/>
        </authorList>
    </citation>
    <scope>NUCLEOTIDE SEQUENCE [LARGE SCALE GENOMIC DNA]</scope>
    <source>
        <strain evidence="7 8">DSM 100043</strain>
    </source>
</reference>
<evidence type="ECO:0000256" key="4">
    <source>
        <dbReference type="ARBA" id="ARBA00023136"/>
    </source>
</evidence>
<keyword evidence="3 5" id="KW-1133">Transmembrane helix</keyword>
<dbReference type="STRING" id="1646377.BS640_04020"/>
<feature type="transmembrane region" description="Helical" evidence="5">
    <location>
        <begin position="401"/>
        <end position="418"/>
    </location>
</feature>
<evidence type="ECO:0000313" key="8">
    <source>
        <dbReference type="Proteomes" id="UP000192536"/>
    </source>
</evidence>
<name>A0A1X0WJH3_9GAMM</name>
<gene>
    <name evidence="7" type="ORF">BS640_04020</name>
</gene>
<evidence type="ECO:0000256" key="3">
    <source>
        <dbReference type="ARBA" id="ARBA00022989"/>
    </source>
</evidence>
<dbReference type="Proteomes" id="UP000192536">
    <property type="component" value="Unassembled WGS sequence"/>
</dbReference>
<feature type="domain" description="O-antigen ligase-related" evidence="6">
    <location>
        <begin position="201"/>
        <end position="358"/>
    </location>
</feature>
<dbReference type="GO" id="GO:0016874">
    <property type="term" value="F:ligase activity"/>
    <property type="evidence" value="ECO:0007669"/>
    <property type="project" value="UniProtKB-KW"/>
</dbReference>
<feature type="transmembrane region" description="Helical" evidence="5">
    <location>
        <begin position="218"/>
        <end position="234"/>
    </location>
</feature>
<dbReference type="RefSeq" id="WP_017489846.1">
    <property type="nucleotide sequence ID" value="NZ_CP049603.1"/>
</dbReference>
<feature type="transmembrane region" description="Helical" evidence="5">
    <location>
        <begin position="374"/>
        <end position="395"/>
    </location>
</feature>